<dbReference type="SUPFAM" id="SSF52777">
    <property type="entry name" value="CoA-dependent acyltransferases"/>
    <property type="match status" value="1"/>
</dbReference>
<dbReference type="InterPro" id="IPR004255">
    <property type="entry name" value="O-acyltransferase_WSD1_N"/>
</dbReference>
<dbReference type="GO" id="GO:0004144">
    <property type="term" value="F:diacylglycerol O-acyltransferase activity"/>
    <property type="evidence" value="ECO:0007669"/>
    <property type="project" value="InterPro"/>
</dbReference>
<evidence type="ECO:0000259" key="1">
    <source>
        <dbReference type="Pfam" id="PF03007"/>
    </source>
</evidence>
<organism evidence="2 3">
    <name type="scientific">Microbacterium aurantiacum</name>
    <dbReference type="NCBI Taxonomy" id="162393"/>
    <lineage>
        <taxon>Bacteria</taxon>
        <taxon>Bacillati</taxon>
        <taxon>Actinomycetota</taxon>
        <taxon>Actinomycetes</taxon>
        <taxon>Micrococcales</taxon>
        <taxon>Microbacteriaceae</taxon>
        <taxon>Microbacterium</taxon>
    </lineage>
</organism>
<dbReference type="GeneID" id="301456799"/>
<dbReference type="Pfam" id="PF03007">
    <property type="entry name" value="WS_DGAT_cat"/>
    <property type="match status" value="1"/>
</dbReference>
<protein>
    <submittedName>
        <fullName evidence="2">Wax ester/triacylglycerol synthase family O-acyltransferase</fullName>
    </submittedName>
</protein>
<dbReference type="AlphaFoldDB" id="A0AAJ2HJV8"/>
<accession>A0AAJ2HJV8</accession>
<comment type="caution">
    <text evidence="2">The sequence shown here is derived from an EMBL/GenBank/DDBJ whole genome shotgun (WGS) entry which is preliminary data.</text>
</comment>
<sequence>MTAHTRARAHAEFMRIWEEGYVATTATFDAMHMQGVAILDGAPLRDAEGSLDRARIVRWIEDATRGIPYARLRLMRSPLGLTPPAWVPDASFDVTHHVRFDEGDIPLSTTTLPRLIGWDAGPLTLARPLWRVTFTTLADGRVAMGLLMHHSGGDALRTLTFLSALTVSKPNAAPKPAADPFAEARAPRVGGGLALQALAQWRAEHDDLGSALRAWARRPLLRRVRRTAARILRPVRNRSRGHRPPATHSAFRTIAAGVVQDHARAANASMNEMIVASVLRVAAGSDLVQVRVPVLRRRTEESRNRISDVLIRSVPTHPIADVAVDVRGQLEAAKEDGGAVRPAEDSPAREIGYATLVPWLSRPRYLNGARVEDLIVLPAALPDDELSMFAILYADKITVTATAPRSSDVERTVDRLVQELAG</sequence>
<reference evidence="2 3" key="1">
    <citation type="submission" date="2021-06" db="EMBL/GenBank/DDBJ databases">
        <title>Genome-based taxonomic framework of Microbacterium strains isolated from marine environment, the description of four new species and reclassification of four preexisting species.</title>
        <authorList>
            <person name="Lee S.D."/>
            <person name="Kim S.-M."/>
            <person name="Byeon Y.-S."/>
            <person name="Yang H.L."/>
            <person name="Kim I.S."/>
        </authorList>
    </citation>
    <scope>NUCLEOTIDE SEQUENCE [LARGE SCALE GENOMIC DNA]</scope>
    <source>
        <strain evidence="2 3">KACC 20514</strain>
    </source>
</reference>
<proteinExistence type="predicted"/>
<gene>
    <name evidence="2" type="ORF">KZC50_01195</name>
</gene>
<feature type="domain" description="O-acyltransferase WSD1-like N-terminal" evidence="1">
    <location>
        <begin position="30"/>
        <end position="269"/>
    </location>
</feature>
<dbReference type="Proteomes" id="UP001183582">
    <property type="component" value="Unassembled WGS sequence"/>
</dbReference>
<dbReference type="EMBL" id="JAHWXH010000001">
    <property type="protein sequence ID" value="MDS0244223.1"/>
    <property type="molecule type" value="Genomic_DNA"/>
</dbReference>
<dbReference type="GO" id="GO:0045017">
    <property type="term" value="P:glycerolipid biosynthetic process"/>
    <property type="evidence" value="ECO:0007669"/>
    <property type="project" value="InterPro"/>
</dbReference>
<dbReference type="RefSeq" id="WP_310890312.1">
    <property type="nucleotide sequence ID" value="NZ_BAAAGR010000001.1"/>
</dbReference>
<evidence type="ECO:0000313" key="3">
    <source>
        <dbReference type="Proteomes" id="UP001183582"/>
    </source>
</evidence>
<name>A0AAJ2HJV8_9MICO</name>
<evidence type="ECO:0000313" key="2">
    <source>
        <dbReference type="EMBL" id="MDS0244223.1"/>
    </source>
</evidence>